<comment type="caution">
    <text evidence="1">The sequence shown here is derived from an EMBL/GenBank/DDBJ whole genome shotgun (WGS) entry which is preliminary data.</text>
</comment>
<evidence type="ECO:0000313" key="1">
    <source>
        <dbReference type="EMBL" id="RKP50515.1"/>
    </source>
</evidence>
<keyword evidence="2" id="KW-1185">Reference proteome</keyword>
<dbReference type="RefSeq" id="WP_121276350.1">
    <property type="nucleotide sequence ID" value="NZ_RBZV01000002.1"/>
</dbReference>
<evidence type="ECO:0000313" key="2">
    <source>
        <dbReference type="Proteomes" id="UP000280434"/>
    </source>
</evidence>
<accession>A0A494XIE8</accession>
<dbReference type="Proteomes" id="UP000280434">
    <property type="component" value="Unassembled WGS sequence"/>
</dbReference>
<reference evidence="1 2" key="1">
    <citation type="submission" date="2018-10" db="EMBL/GenBank/DDBJ databases">
        <title>Paraburkholderia sp. 7MK8-2, isolated from soil.</title>
        <authorList>
            <person name="Gao Z.-H."/>
            <person name="Qiu L.-H."/>
        </authorList>
    </citation>
    <scope>NUCLEOTIDE SEQUENCE [LARGE SCALE GENOMIC DNA]</scope>
    <source>
        <strain evidence="1 2">7MK8-2</strain>
    </source>
</reference>
<sequence length="190" mass="19607">MTTSADIRQAVVAALTGATDAGSAVYSPFDWPSTPSSYPVVLVSAPSERKVSQGRYAPLFTVTTMVQIIACTQSPTQTGNAGLGVALAAAEKIKAQIETALINNPAVWADPNGGQRVQQFLSVDSQFTTSSAGSLPTAQLTMNFAIEFTQSPADFYPIPSTPLAGFNAGVQQPAGTVAPGFSISFPTSTS</sequence>
<gene>
    <name evidence="1" type="ORF">D7S89_05260</name>
</gene>
<organism evidence="1 2">
    <name type="scientific">Trinickia fusca</name>
    <dbReference type="NCBI Taxonomy" id="2419777"/>
    <lineage>
        <taxon>Bacteria</taxon>
        <taxon>Pseudomonadati</taxon>
        <taxon>Pseudomonadota</taxon>
        <taxon>Betaproteobacteria</taxon>
        <taxon>Burkholderiales</taxon>
        <taxon>Burkholderiaceae</taxon>
        <taxon>Trinickia</taxon>
    </lineage>
</organism>
<name>A0A494XIE8_9BURK</name>
<proteinExistence type="predicted"/>
<protein>
    <submittedName>
        <fullName evidence="1">ABC transporter permease</fullName>
    </submittedName>
</protein>
<dbReference type="OrthoDB" id="6873399at2"/>
<dbReference type="EMBL" id="RBZV01000002">
    <property type="protein sequence ID" value="RKP50515.1"/>
    <property type="molecule type" value="Genomic_DNA"/>
</dbReference>
<dbReference type="AlphaFoldDB" id="A0A494XIE8"/>